<sequence>MKPLSRKQPAGYISSVVVLTLGLTVLLLMLATYRSASRAQTVQAEVTLRGDYDTKEEAVIRAIVPLAANAAMKSMMNGSDANSSSRSPLSWQKIFRQAILSSNAEESVDSVTLQSVGLGAAIIGNPGDSTTWASSTFRAYDSYDSYAMPGIDKDFGTDFPPSLNIESATIKNLDRTYPIISSKKQYGALAAGRVGADTDDYPHFNLIPYPEIRFGYAEAGEMFVAKRNWWAFKMNLGDQQKTLTQVERRDREFILSIYEVPSQLAISAEAFAVIGAYEDGNPWQNANIEGGVFASRASIQSGISLERVSGRNGLEIDEDVTIGGNALVGDTSSTGLISSDFSGSAGTTPFTPGVREKYEVTHGDFMPVSLSSESGRAAFIPINRGEEFFDRFAGSDASQTISPTSWDDYTVGARQCAMSIDITDVASSTDPTPTELTFRYQKGGVTESLVLDLNQGAAAGLPSGFIRCCAEHETVEFPYPVDVAYGINGEYYYQYGVSGSVTFENDRFGDPAYGTLKEGYYRPSFAHEIAYLGTSQPCITLYPERFKELLANLGADGPEVNNSISINANYKENAFIKKPSIPCTDSDYGVILRECSDLSSFTRGFSVVTNLRLYIADDFNQVPITPPAGSGLEEPFYPPCSMFAPEKRYGAENDPYALKISGQLGSLAGGAVAADQSVHLLDMKAASSTAMEHDKVEVNLAPIRHPAALPPITMMNWLVVIEERRPEAYEGTAVSP</sequence>
<accession>A0A840V5Z9</accession>
<keyword evidence="1" id="KW-0472">Membrane</keyword>
<evidence type="ECO:0000313" key="2">
    <source>
        <dbReference type="EMBL" id="MBB5353392.1"/>
    </source>
</evidence>
<protein>
    <recommendedName>
        <fullName evidence="4">Type 4 fimbrial biogenesis protein PilX N-terminal domain-containing protein</fullName>
    </recommendedName>
</protein>
<feature type="transmembrane region" description="Helical" evidence="1">
    <location>
        <begin position="12"/>
        <end position="33"/>
    </location>
</feature>
<organism evidence="2 3">
    <name type="scientific">Haloferula luteola</name>
    <dbReference type="NCBI Taxonomy" id="595692"/>
    <lineage>
        <taxon>Bacteria</taxon>
        <taxon>Pseudomonadati</taxon>
        <taxon>Verrucomicrobiota</taxon>
        <taxon>Verrucomicrobiia</taxon>
        <taxon>Verrucomicrobiales</taxon>
        <taxon>Verrucomicrobiaceae</taxon>
        <taxon>Haloferula</taxon>
    </lineage>
</organism>
<evidence type="ECO:0008006" key="4">
    <source>
        <dbReference type="Google" id="ProtNLM"/>
    </source>
</evidence>
<comment type="caution">
    <text evidence="2">The sequence shown here is derived from an EMBL/GenBank/DDBJ whole genome shotgun (WGS) entry which is preliminary data.</text>
</comment>
<name>A0A840V5Z9_9BACT</name>
<proteinExistence type="predicted"/>
<dbReference type="Proteomes" id="UP000557717">
    <property type="component" value="Unassembled WGS sequence"/>
</dbReference>
<evidence type="ECO:0000313" key="3">
    <source>
        <dbReference type="Proteomes" id="UP000557717"/>
    </source>
</evidence>
<gene>
    <name evidence="2" type="ORF">HNR46_003649</name>
</gene>
<dbReference type="RefSeq" id="WP_184021242.1">
    <property type="nucleotide sequence ID" value="NZ_JACHFD010000025.1"/>
</dbReference>
<evidence type="ECO:0000256" key="1">
    <source>
        <dbReference type="SAM" id="Phobius"/>
    </source>
</evidence>
<keyword evidence="1" id="KW-1133">Transmembrane helix</keyword>
<keyword evidence="3" id="KW-1185">Reference proteome</keyword>
<reference evidence="2 3" key="1">
    <citation type="submission" date="2020-08" db="EMBL/GenBank/DDBJ databases">
        <title>Genomic Encyclopedia of Type Strains, Phase IV (KMG-IV): sequencing the most valuable type-strain genomes for metagenomic binning, comparative biology and taxonomic classification.</title>
        <authorList>
            <person name="Goeker M."/>
        </authorList>
    </citation>
    <scope>NUCLEOTIDE SEQUENCE [LARGE SCALE GENOMIC DNA]</scope>
    <source>
        <strain evidence="2 3">YC6886</strain>
    </source>
</reference>
<dbReference type="AlphaFoldDB" id="A0A840V5Z9"/>
<keyword evidence="1" id="KW-0812">Transmembrane</keyword>
<dbReference type="EMBL" id="JACHFD010000025">
    <property type="protein sequence ID" value="MBB5353392.1"/>
    <property type="molecule type" value="Genomic_DNA"/>
</dbReference>